<dbReference type="EMBL" id="JAPVEB010000011">
    <property type="protein sequence ID" value="KAJ5254668.1"/>
    <property type="molecule type" value="Genomic_DNA"/>
</dbReference>
<proteinExistence type="predicted"/>
<evidence type="ECO:0000313" key="1">
    <source>
        <dbReference type="EMBL" id="KAJ5254668.1"/>
    </source>
</evidence>
<organism evidence="1 2">
    <name type="scientific">Penicillium chrysogenum</name>
    <name type="common">Penicillium notatum</name>
    <dbReference type="NCBI Taxonomy" id="5076"/>
    <lineage>
        <taxon>Eukaryota</taxon>
        <taxon>Fungi</taxon>
        <taxon>Dikarya</taxon>
        <taxon>Ascomycota</taxon>
        <taxon>Pezizomycotina</taxon>
        <taxon>Eurotiomycetes</taxon>
        <taxon>Eurotiomycetidae</taxon>
        <taxon>Eurotiales</taxon>
        <taxon>Aspergillaceae</taxon>
        <taxon>Penicillium</taxon>
        <taxon>Penicillium chrysogenum species complex</taxon>
    </lineage>
</organism>
<protein>
    <submittedName>
        <fullName evidence="1">Uncharacterized protein</fullName>
    </submittedName>
</protein>
<sequence>MPLVEFTLGDAKKDAVKEIFVPQVYAAITNDLNLDQDTAVSMIIKEESARIEISLNPVRGCDLAKVLYS</sequence>
<gene>
    <name evidence="1" type="ORF">N7505_011877</name>
</gene>
<name>A0ABQ8W1T5_PENCH</name>
<evidence type="ECO:0000313" key="2">
    <source>
        <dbReference type="Proteomes" id="UP001220256"/>
    </source>
</evidence>
<keyword evidence="2" id="KW-1185">Reference proteome</keyword>
<dbReference type="Proteomes" id="UP001220256">
    <property type="component" value="Unassembled WGS sequence"/>
</dbReference>
<reference evidence="1 2" key="1">
    <citation type="journal article" date="2023" name="IMA Fungus">
        <title>Comparative genomic study of the Penicillium genus elucidates a diverse pangenome and 15 lateral gene transfer events.</title>
        <authorList>
            <person name="Petersen C."/>
            <person name="Sorensen T."/>
            <person name="Nielsen M.R."/>
            <person name="Sondergaard T.E."/>
            <person name="Sorensen J.L."/>
            <person name="Fitzpatrick D.A."/>
            <person name="Frisvad J.C."/>
            <person name="Nielsen K.L."/>
        </authorList>
    </citation>
    <scope>NUCLEOTIDE SEQUENCE [LARGE SCALE GENOMIC DNA]</scope>
    <source>
        <strain evidence="1 2">IBT 3361</strain>
    </source>
</reference>
<comment type="caution">
    <text evidence="1">The sequence shown here is derived from an EMBL/GenBank/DDBJ whole genome shotgun (WGS) entry which is preliminary data.</text>
</comment>
<accession>A0ABQ8W1T5</accession>